<name>Q89W30_BRADU</name>
<reference evidence="2" key="1">
    <citation type="journal article" date="2002" name="DNA Res.">
        <title>Complete genomic sequence of nitrogen-fixing symbiotic bacterium Bradyrhizobium japonicum USDA110.</title>
        <authorList>
            <person name="Kaneko T."/>
            <person name="Nakamura Y."/>
            <person name="Sato S."/>
            <person name="Minamisawa K."/>
            <person name="Uchiumi T."/>
            <person name="Sasamoto S."/>
            <person name="Watanabe A."/>
            <person name="Idesawa K."/>
            <person name="Iriguchi M."/>
            <person name="Kawashima K."/>
            <person name="Kohara M."/>
            <person name="Matsumoto M."/>
            <person name="Shimpo S."/>
            <person name="Tsuruoka H."/>
            <person name="Wada T."/>
            <person name="Yamada M."/>
            <person name="Tabata S."/>
        </authorList>
    </citation>
    <scope>NUCLEOTIDE SEQUENCE [LARGE SCALE GENOMIC DNA]</scope>
    <source>
        <strain evidence="2">JCM 10833 / BCRC 13528 / IAM 13628 / NBRC 14792 / USDA 110</strain>
    </source>
</reference>
<dbReference type="OrthoDB" id="7444057at2"/>
<dbReference type="eggNOG" id="ENOG5031TF0">
    <property type="taxonomic scope" value="Bacteria"/>
</dbReference>
<sequence>MPPQPLSRVRSSAKVFASPEAIQRRPKLAPFVAEIIVRWADIEANVGSILAFLLAAEAGPTIAMLQTVRSASAQMDMIVSAGKIKLIDPELEMFEAVVRLARSAARKRNNVAHHIWAFCDELPDALLLVEPVAYLDIFVAVSEANLDPKFETLNKSRFEPDNSRILVYRQSDFVEIIEELKSIARCTTFLINYLHPEHPSRDQMYSLLWNEPLIESAVKAVRKSRPSVPEPE</sequence>
<protein>
    <submittedName>
        <fullName evidence="1">Bll0863 protein</fullName>
    </submittedName>
</protein>
<gene>
    <name evidence="1" type="ordered locus">bll0863</name>
</gene>
<dbReference type="Proteomes" id="UP000002526">
    <property type="component" value="Chromosome"/>
</dbReference>
<dbReference type="KEGG" id="bja:bll0863"/>
<proteinExistence type="predicted"/>
<dbReference type="EnsemblBacteria" id="BAC46128">
    <property type="protein sequence ID" value="BAC46128"/>
    <property type="gene ID" value="BAC46128"/>
</dbReference>
<dbReference type="HOGENOM" id="CLU_1192937_0_0_5"/>
<accession>Q89W30</accession>
<organism evidence="1 2">
    <name type="scientific">Bradyrhizobium diazoefficiens (strain JCM 10833 / BCRC 13528 / IAM 13628 / NBRC 14792 / USDA 110)</name>
    <dbReference type="NCBI Taxonomy" id="224911"/>
    <lineage>
        <taxon>Bacteria</taxon>
        <taxon>Pseudomonadati</taxon>
        <taxon>Pseudomonadota</taxon>
        <taxon>Alphaproteobacteria</taxon>
        <taxon>Hyphomicrobiales</taxon>
        <taxon>Nitrobacteraceae</taxon>
        <taxon>Bradyrhizobium</taxon>
    </lineage>
</organism>
<evidence type="ECO:0000313" key="2">
    <source>
        <dbReference type="Proteomes" id="UP000002526"/>
    </source>
</evidence>
<dbReference type="EMBL" id="BA000040">
    <property type="protein sequence ID" value="BAC46128.1"/>
    <property type="molecule type" value="Genomic_DNA"/>
</dbReference>
<keyword evidence="2" id="KW-1185">Reference proteome</keyword>
<evidence type="ECO:0000313" key="1">
    <source>
        <dbReference type="EMBL" id="BAC46128.1"/>
    </source>
</evidence>
<dbReference type="InParanoid" id="Q89W30"/>
<dbReference type="AlphaFoldDB" id="Q89W30"/>